<feature type="region of interest" description="Disordered" evidence="1">
    <location>
        <begin position="102"/>
        <end position="133"/>
    </location>
</feature>
<dbReference type="InterPro" id="IPR002559">
    <property type="entry name" value="Transposase_11"/>
</dbReference>
<reference evidence="4 5" key="1">
    <citation type="submission" date="2022-03" db="EMBL/GenBank/DDBJ databases">
        <title>Pseudonocardia alaer sp. nov., a novel actinomycete isolated from reed forest soil.</title>
        <authorList>
            <person name="Wang L."/>
        </authorList>
    </citation>
    <scope>NUCLEOTIDE SEQUENCE [LARGE SCALE GENOMIC DNA]</scope>
    <source>
        <strain evidence="4 5">Y-16303</strain>
    </source>
</reference>
<evidence type="ECO:0000259" key="2">
    <source>
        <dbReference type="Pfam" id="PF01609"/>
    </source>
</evidence>
<evidence type="ECO:0000313" key="4">
    <source>
        <dbReference type="EMBL" id="MCH6167654.1"/>
    </source>
</evidence>
<evidence type="ECO:0000256" key="1">
    <source>
        <dbReference type="SAM" id="MobiDB-lite"/>
    </source>
</evidence>
<comment type="caution">
    <text evidence="4">The sequence shown here is derived from an EMBL/GenBank/DDBJ whole genome shotgun (WGS) entry which is preliminary data.</text>
</comment>
<feature type="domain" description="Transposase IS4-like" evidence="2">
    <location>
        <begin position="92"/>
        <end position="287"/>
    </location>
</feature>
<dbReference type="Proteomes" id="UP001299970">
    <property type="component" value="Unassembled WGS sequence"/>
</dbReference>
<proteinExistence type="predicted"/>
<dbReference type="Pfam" id="PF13340">
    <property type="entry name" value="DUF4096"/>
    <property type="match status" value="1"/>
</dbReference>
<evidence type="ECO:0000313" key="5">
    <source>
        <dbReference type="Proteomes" id="UP001299970"/>
    </source>
</evidence>
<protein>
    <submittedName>
        <fullName evidence="4">IS5 family transposase</fullName>
    </submittedName>
</protein>
<dbReference type="EMBL" id="JAKXMK010000015">
    <property type="protein sequence ID" value="MCH6167654.1"/>
    <property type="molecule type" value="Genomic_DNA"/>
</dbReference>
<keyword evidence="5" id="KW-1185">Reference proteome</keyword>
<dbReference type="Pfam" id="PF01609">
    <property type="entry name" value="DDE_Tnp_1"/>
    <property type="match status" value="1"/>
</dbReference>
<sequence>MGRGEVTDKAWARIEPLLPPVAGRGRHWRDHRQVINAILWKLRTRAPWRDLPERYGPWKTAHERLRIWTADGTWERILDHVVVKDDSVGAVEWTISVDSSNVRAHQHSAGARKKGDAPASGSKPFAVDGEALGRSRGGLTSKIHLAVDGRGLPMSIILTAGQAGDNPQLLPLLNQLSVGRDGPGRPRTRPDRVVADKAYSHPSTRAALRAQGIPFTCPERRDQINHRRAKGSRGGRPPAFDQATYAGRNVVERCFNRLKQFRDLATRYAKRAAYYRAEIIIAAIVLWLRTDLQDTA</sequence>
<dbReference type="NCBIfam" id="NF033580">
    <property type="entry name" value="transpos_IS5_3"/>
    <property type="match status" value="1"/>
</dbReference>
<dbReference type="InterPro" id="IPR025161">
    <property type="entry name" value="IS402-like_dom"/>
</dbReference>
<accession>A0ABS9TGI9</accession>
<name>A0ABS9TGI9_9PSEU</name>
<gene>
    <name evidence="4" type="ORF">MMF94_18365</name>
</gene>
<evidence type="ECO:0000259" key="3">
    <source>
        <dbReference type="Pfam" id="PF13340"/>
    </source>
</evidence>
<organism evidence="4 5">
    <name type="scientific">Pseudonocardia alaniniphila</name>
    <dbReference type="NCBI Taxonomy" id="75291"/>
    <lineage>
        <taxon>Bacteria</taxon>
        <taxon>Bacillati</taxon>
        <taxon>Actinomycetota</taxon>
        <taxon>Actinomycetes</taxon>
        <taxon>Pseudonocardiales</taxon>
        <taxon>Pseudonocardiaceae</taxon>
        <taxon>Pseudonocardia</taxon>
    </lineage>
</organism>
<dbReference type="PANTHER" id="PTHR30007">
    <property type="entry name" value="PHP DOMAIN PROTEIN"/>
    <property type="match status" value="1"/>
</dbReference>
<feature type="domain" description="Insertion element IS402-like" evidence="3">
    <location>
        <begin position="6"/>
        <end position="77"/>
    </location>
</feature>
<dbReference type="PANTHER" id="PTHR30007:SF1">
    <property type="entry name" value="BLR1914 PROTEIN"/>
    <property type="match status" value="1"/>
</dbReference>